<comment type="caution">
    <text evidence="2">The sequence shown here is derived from an EMBL/GenBank/DDBJ whole genome shotgun (WGS) entry which is preliminary data.</text>
</comment>
<reference evidence="2 3" key="1">
    <citation type="submission" date="2019-08" db="EMBL/GenBank/DDBJ databases">
        <title>Draft genome sequences of two oriental melons (Cucumis melo L. var makuwa).</title>
        <authorList>
            <person name="Kwon S.-Y."/>
        </authorList>
    </citation>
    <scope>NUCLEOTIDE SEQUENCE [LARGE SCALE GENOMIC DNA]</scope>
    <source>
        <strain evidence="3">cv. Chang Bougi</strain>
        <tissue evidence="2">Leaf</tissue>
    </source>
</reference>
<evidence type="ECO:0000256" key="1">
    <source>
        <dbReference type="SAM" id="MobiDB-lite"/>
    </source>
</evidence>
<organism evidence="2 3">
    <name type="scientific">Cucumis melo var. makuwa</name>
    <name type="common">Oriental melon</name>
    <dbReference type="NCBI Taxonomy" id="1194695"/>
    <lineage>
        <taxon>Eukaryota</taxon>
        <taxon>Viridiplantae</taxon>
        <taxon>Streptophyta</taxon>
        <taxon>Embryophyta</taxon>
        <taxon>Tracheophyta</taxon>
        <taxon>Spermatophyta</taxon>
        <taxon>Magnoliopsida</taxon>
        <taxon>eudicotyledons</taxon>
        <taxon>Gunneridae</taxon>
        <taxon>Pentapetalae</taxon>
        <taxon>rosids</taxon>
        <taxon>fabids</taxon>
        <taxon>Cucurbitales</taxon>
        <taxon>Cucurbitaceae</taxon>
        <taxon>Benincaseae</taxon>
        <taxon>Cucumis</taxon>
    </lineage>
</organism>
<dbReference type="AlphaFoldDB" id="A0A5D3CR17"/>
<evidence type="ECO:0000313" key="3">
    <source>
        <dbReference type="Proteomes" id="UP000321947"/>
    </source>
</evidence>
<feature type="compositionally biased region" description="Low complexity" evidence="1">
    <location>
        <begin position="237"/>
        <end position="253"/>
    </location>
</feature>
<feature type="compositionally biased region" description="Basic residues" evidence="1">
    <location>
        <begin position="174"/>
        <end position="183"/>
    </location>
</feature>
<evidence type="ECO:0000313" key="2">
    <source>
        <dbReference type="EMBL" id="TYK13812.1"/>
    </source>
</evidence>
<feature type="region of interest" description="Disordered" evidence="1">
    <location>
        <begin position="230"/>
        <end position="253"/>
    </location>
</feature>
<sequence length="355" mass="40385">MLHSGPGRTSLKNFTPTVRSEVKKEGKNDDFDYKALLFIKDHNLAKLLCKNKGWNMIGEACGGFIEAAPETVDKAELTEALIKVKDNYTMFLPAFIKIYDEEGSDFTIHTITHPEGRWLRERNPGIHGSFTRNAAEIFNEYNPYAEQYTFDRNLAVISQKDSSETSKSRNNKMNTRRKTGPTKMNKKFNKAVSFLNLNYEGDSDNKRQNLKEKKELNEINLVVDLGHISPLSDTNFSSPEGSSYTPSSLSPTESEIVKDSLGNMVMSDQEEWEKQSLKNQGEENDEEANFKRKLTKCLKDNNLRLSSEFNSEFISTCDDVVDPLQIVPPNLNFEKMNDDVIDGEEQETMGQTVYP</sequence>
<dbReference type="EMBL" id="SSTD01009754">
    <property type="protein sequence ID" value="TYK13812.1"/>
    <property type="molecule type" value="Genomic_DNA"/>
</dbReference>
<gene>
    <name evidence="2" type="ORF">E5676_scaffold488G00750</name>
</gene>
<name>A0A5D3CR17_CUCMM</name>
<dbReference type="Proteomes" id="UP000321947">
    <property type="component" value="Unassembled WGS sequence"/>
</dbReference>
<proteinExistence type="predicted"/>
<feature type="region of interest" description="Disordered" evidence="1">
    <location>
        <begin position="159"/>
        <end position="183"/>
    </location>
</feature>
<accession>A0A5D3CR17</accession>
<protein>
    <submittedName>
        <fullName evidence="2">Uncharacterized protein</fullName>
    </submittedName>
</protein>